<evidence type="ECO:0008006" key="3">
    <source>
        <dbReference type="Google" id="ProtNLM"/>
    </source>
</evidence>
<dbReference type="RefSeq" id="WP_073051450.1">
    <property type="nucleotide sequence ID" value="NZ_FQUP01000001.1"/>
</dbReference>
<reference evidence="1 2" key="1">
    <citation type="submission" date="2016-11" db="EMBL/GenBank/DDBJ databases">
        <authorList>
            <person name="Jaros S."/>
            <person name="Januszkiewicz K."/>
            <person name="Wedrychowicz H."/>
        </authorList>
    </citation>
    <scope>NUCLEOTIDE SEQUENCE [LARGE SCALE GENOMIC DNA]</scope>
    <source>
        <strain evidence="1 2">DSM 19436</strain>
    </source>
</reference>
<dbReference type="STRING" id="1122133.SAMN02745157_0785"/>
<evidence type="ECO:0000313" key="1">
    <source>
        <dbReference type="EMBL" id="SHE72001.1"/>
    </source>
</evidence>
<protein>
    <recommendedName>
        <fullName evidence="3">DUF1993 domain-containing protein</fullName>
    </recommendedName>
</protein>
<dbReference type="InterPro" id="IPR034660">
    <property type="entry name" value="DinB/YfiT-like"/>
</dbReference>
<sequence>MADFYSISVPVLIRYLRQLDGLLVRVADFAAARGVSEADLLALSLSTDMFDLRRQVLIAAGFSIRALRPIAPALAAVPNAEAATIVELHARIAERIDALSRLEPGDINGKEAVRVIETAGEAEFETDALTFLTQYALPNFFFHFMTAFAILRQASVLIGKADFDGFHAYPPGFRFV</sequence>
<dbReference type="AlphaFoldDB" id="A0A1M4VS97"/>
<dbReference type="Gene3D" id="1.20.120.450">
    <property type="entry name" value="dinb family like domain"/>
    <property type="match status" value="1"/>
</dbReference>
<dbReference type="PANTHER" id="PTHR36922:SF1">
    <property type="entry name" value="DUF1993 DOMAIN-CONTAINING PROTEIN"/>
    <property type="match status" value="1"/>
</dbReference>
<accession>A0A1M4VS97</accession>
<dbReference type="Proteomes" id="UP000184485">
    <property type="component" value="Unassembled WGS sequence"/>
</dbReference>
<name>A0A1M4VS97_9HYPH</name>
<evidence type="ECO:0000313" key="2">
    <source>
        <dbReference type="Proteomes" id="UP000184485"/>
    </source>
</evidence>
<proteinExistence type="predicted"/>
<organism evidence="1 2">
    <name type="scientific">Kaistia soli DSM 19436</name>
    <dbReference type="NCBI Taxonomy" id="1122133"/>
    <lineage>
        <taxon>Bacteria</taxon>
        <taxon>Pseudomonadati</taxon>
        <taxon>Pseudomonadota</taxon>
        <taxon>Alphaproteobacteria</taxon>
        <taxon>Hyphomicrobiales</taxon>
        <taxon>Kaistiaceae</taxon>
        <taxon>Kaistia</taxon>
    </lineage>
</organism>
<dbReference type="EMBL" id="FQUP01000001">
    <property type="protein sequence ID" value="SHE72001.1"/>
    <property type="molecule type" value="Genomic_DNA"/>
</dbReference>
<dbReference type="SUPFAM" id="SSF109854">
    <property type="entry name" value="DinB/YfiT-like putative metalloenzymes"/>
    <property type="match status" value="1"/>
</dbReference>
<dbReference type="Pfam" id="PF09351">
    <property type="entry name" value="DUF1993"/>
    <property type="match status" value="1"/>
</dbReference>
<dbReference type="OrthoDB" id="338237at2"/>
<dbReference type="InterPro" id="IPR018531">
    <property type="entry name" value="DUF1993"/>
</dbReference>
<gene>
    <name evidence="1" type="ORF">SAMN02745157_0785</name>
</gene>
<keyword evidence="2" id="KW-1185">Reference proteome</keyword>
<dbReference type="PANTHER" id="PTHR36922">
    <property type="entry name" value="BLL2446 PROTEIN"/>
    <property type="match status" value="1"/>
</dbReference>